<reference evidence="1 2" key="1">
    <citation type="journal article" date="2016" name="Sci. Rep.">
        <title>Peltaster fructicola genome reveals evolution from an invasive phytopathogen to an ectophytic parasite.</title>
        <authorList>
            <person name="Xu C."/>
            <person name="Chen H."/>
            <person name="Gleason M.L."/>
            <person name="Xu J.R."/>
            <person name="Liu H."/>
            <person name="Zhang R."/>
            <person name="Sun G."/>
        </authorList>
    </citation>
    <scope>NUCLEOTIDE SEQUENCE [LARGE SCALE GENOMIC DNA]</scope>
    <source>
        <strain evidence="1 2">LNHT1506</strain>
    </source>
</reference>
<dbReference type="AlphaFoldDB" id="A0A6H0XVK9"/>
<sequence length="107" mass="12760">MTTFDHHIHHNIAPAATLELISLTIDYREELESPKLEFYKLEQKYTRRDKRTTFHSDARYVNGEYIYNDNKSSSTQDRGSVSFNRELKRTISTRVSEIFPDRRSKIF</sequence>
<organism evidence="1 2">
    <name type="scientific">Peltaster fructicola</name>
    <dbReference type="NCBI Taxonomy" id="286661"/>
    <lineage>
        <taxon>Eukaryota</taxon>
        <taxon>Fungi</taxon>
        <taxon>Dikarya</taxon>
        <taxon>Ascomycota</taxon>
        <taxon>Pezizomycotina</taxon>
        <taxon>Dothideomycetes</taxon>
        <taxon>Dothideomycetes incertae sedis</taxon>
        <taxon>Peltaster</taxon>
    </lineage>
</organism>
<accession>A0A6H0XVK9</accession>
<name>A0A6H0XVK9_9PEZI</name>
<dbReference type="Proteomes" id="UP000503462">
    <property type="component" value="Chromosome 3"/>
</dbReference>
<evidence type="ECO:0000313" key="2">
    <source>
        <dbReference type="Proteomes" id="UP000503462"/>
    </source>
</evidence>
<protein>
    <submittedName>
        <fullName evidence="1">Uncharacterized protein</fullName>
    </submittedName>
</protein>
<dbReference type="EMBL" id="CP051141">
    <property type="protein sequence ID" value="QIW98479.1"/>
    <property type="molecule type" value="Genomic_DNA"/>
</dbReference>
<dbReference type="OrthoDB" id="5285218at2759"/>
<evidence type="ECO:0000313" key="1">
    <source>
        <dbReference type="EMBL" id="QIW98479.1"/>
    </source>
</evidence>
<proteinExistence type="predicted"/>
<keyword evidence="2" id="KW-1185">Reference proteome</keyword>
<gene>
    <name evidence="1" type="ORF">AMS68_003997</name>
</gene>